<dbReference type="Proteomes" id="UP000603865">
    <property type="component" value="Unassembled WGS sequence"/>
</dbReference>
<comment type="caution">
    <text evidence="3">The sequence shown here is derived from an EMBL/GenBank/DDBJ whole genome shotgun (WGS) entry which is preliminary data.</text>
</comment>
<reference evidence="3" key="1">
    <citation type="journal article" date="2014" name="Int. J. Syst. Evol. Microbiol.">
        <title>Complete genome sequence of Corynebacterium casei LMG S-19264T (=DSM 44701T), isolated from a smear-ripened cheese.</title>
        <authorList>
            <consortium name="US DOE Joint Genome Institute (JGI-PGF)"/>
            <person name="Walter F."/>
            <person name="Albersmeier A."/>
            <person name="Kalinowski J."/>
            <person name="Ruckert C."/>
        </authorList>
    </citation>
    <scope>NUCLEOTIDE SEQUENCE</scope>
    <source>
        <strain evidence="3">JCM 31311</strain>
    </source>
</reference>
<dbReference type="InterPro" id="IPR013783">
    <property type="entry name" value="Ig-like_fold"/>
</dbReference>
<dbReference type="EMBL" id="BMQL01000057">
    <property type="protein sequence ID" value="GGR32962.1"/>
    <property type="molecule type" value="Genomic_DNA"/>
</dbReference>
<evidence type="ECO:0000313" key="4">
    <source>
        <dbReference type="Proteomes" id="UP000603865"/>
    </source>
</evidence>
<keyword evidence="2" id="KW-1133">Transmembrane helix</keyword>
<sequence length="554" mass="56987">MELDERRYLQAHLNAPTIERLGAGLGLDAHQAQAVAAEILPAQLAVLTQLAGTHVGAQRLLDVAYNRVPLGPVDVITTTPADLSRLQEAGAALLPQLMGVAGDQDTQRIAASSGVPGATVRRMMELLLPLLLGLIAGRVTERGLTADTLGVLFGSAALVPAAPVSTVLSSTPQVIIKRGVPVTAHGIPPGPPMVPPAQEEEHHRGVGWWWLLPLLLVLLLGGCFLLQTRPAPLTLATPTTATQLPAGPVTLSGTGRAGETITVREHTTTITTTKVNPDGTYIASLPTPTAGEHPYTVAETGTDATVTQNVTVSAPAVIAPAPGSVPVPTTTLRTGTPGTPPTSASTPAVVTPVAVPTPTTPRTDTPSTPPPVTSTSMRPTLAFTAPAGGASLPTGSVVLHGTGPASTEISLVEDRTSLGQTRTDASGIWSFPVPSPAPGPHTYRASAGSVTRTLQVTVTAGTAHSGACTTPFSLSLKNGQTVKQPFRFGGTGVGNSYVVTVTRGARQIGHKTLPLNNACGWSYTSNPGQGRITYILREAGKSTVARRITLLVTR</sequence>
<dbReference type="Gene3D" id="2.60.40.10">
    <property type="entry name" value="Immunoglobulins"/>
    <property type="match status" value="2"/>
</dbReference>
<keyword evidence="2" id="KW-0812">Transmembrane</keyword>
<accession>A0A918CMM7</accession>
<name>A0A918CMM7_9DEIO</name>
<keyword evidence="4" id="KW-1185">Reference proteome</keyword>
<keyword evidence="2" id="KW-0472">Membrane</keyword>
<feature type="transmembrane region" description="Helical" evidence="2">
    <location>
        <begin position="207"/>
        <end position="226"/>
    </location>
</feature>
<evidence type="ECO:0000256" key="1">
    <source>
        <dbReference type="SAM" id="MobiDB-lite"/>
    </source>
</evidence>
<dbReference type="Pfam" id="PF06078">
    <property type="entry name" value="DUF937"/>
    <property type="match status" value="1"/>
</dbReference>
<feature type="region of interest" description="Disordered" evidence="1">
    <location>
        <begin position="324"/>
        <end position="377"/>
    </location>
</feature>
<evidence type="ECO:0008006" key="5">
    <source>
        <dbReference type="Google" id="ProtNLM"/>
    </source>
</evidence>
<feature type="compositionally biased region" description="Low complexity" evidence="1">
    <location>
        <begin position="326"/>
        <end position="366"/>
    </location>
</feature>
<proteinExistence type="predicted"/>
<protein>
    <recommendedName>
        <fullName evidence="5">Bacterial Ig-like domain-containing protein</fullName>
    </recommendedName>
</protein>
<evidence type="ECO:0000313" key="3">
    <source>
        <dbReference type="EMBL" id="GGR32962.1"/>
    </source>
</evidence>
<dbReference type="AlphaFoldDB" id="A0A918CMM7"/>
<reference evidence="3" key="2">
    <citation type="submission" date="2020-09" db="EMBL/GenBank/DDBJ databases">
        <authorList>
            <person name="Sun Q."/>
            <person name="Ohkuma M."/>
        </authorList>
    </citation>
    <scope>NUCLEOTIDE SEQUENCE</scope>
    <source>
        <strain evidence="3">JCM 31311</strain>
    </source>
</reference>
<dbReference type="RefSeq" id="WP_189093169.1">
    <property type="nucleotide sequence ID" value="NZ_BMQL01000057.1"/>
</dbReference>
<evidence type="ECO:0000256" key="2">
    <source>
        <dbReference type="SAM" id="Phobius"/>
    </source>
</evidence>
<dbReference type="InterPro" id="IPR009282">
    <property type="entry name" value="DUF937"/>
</dbReference>
<gene>
    <name evidence="3" type="ORF">GCM10008957_49200</name>
</gene>
<organism evidence="3 4">
    <name type="scientific">Deinococcus ruber</name>
    <dbReference type="NCBI Taxonomy" id="1848197"/>
    <lineage>
        <taxon>Bacteria</taxon>
        <taxon>Thermotogati</taxon>
        <taxon>Deinococcota</taxon>
        <taxon>Deinococci</taxon>
        <taxon>Deinococcales</taxon>
        <taxon>Deinococcaceae</taxon>
        <taxon>Deinococcus</taxon>
    </lineage>
</organism>